<feature type="transmembrane region" description="Helical" evidence="5">
    <location>
        <begin position="171"/>
        <end position="188"/>
    </location>
</feature>
<accession>A0A916TMD7</accession>
<protein>
    <submittedName>
        <fullName evidence="7">O-antigen polymerase</fullName>
    </submittedName>
</protein>
<feature type="transmembrane region" description="Helical" evidence="5">
    <location>
        <begin position="130"/>
        <end position="151"/>
    </location>
</feature>
<dbReference type="Pfam" id="PF04932">
    <property type="entry name" value="Wzy_C"/>
    <property type="match status" value="1"/>
</dbReference>
<evidence type="ECO:0000313" key="7">
    <source>
        <dbReference type="EMBL" id="GGB54949.1"/>
    </source>
</evidence>
<feature type="transmembrane region" description="Helical" evidence="5">
    <location>
        <begin position="217"/>
        <end position="236"/>
    </location>
</feature>
<keyword evidence="2 5" id="KW-0812">Transmembrane</keyword>
<feature type="transmembrane region" description="Helical" evidence="5">
    <location>
        <begin position="363"/>
        <end position="382"/>
    </location>
</feature>
<evidence type="ECO:0000256" key="5">
    <source>
        <dbReference type="SAM" id="Phobius"/>
    </source>
</evidence>
<dbReference type="PANTHER" id="PTHR37422">
    <property type="entry name" value="TEICHURONIC ACID BIOSYNTHESIS PROTEIN TUAE"/>
    <property type="match status" value="1"/>
</dbReference>
<dbReference type="GO" id="GO:0016020">
    <property type="term" value="C:membrane"/>
    <property type="evidence" value="ECO:0007669"/>
    <property type="project" value="UniProtKB-SubCell"/>
</dbReference>
<evidence type="ECO:0000313" key="8">
    <source>
        <dbReference type="Proteomes" id="UP000605148"/>
    </source>
</evidence>
<dbReference type="EMBL" id="BMFA01000008">
    <property type="protein sequence ID" value="GGB54949.1"/>
    <property type="molecule type" value="Genomic_DNA"/>
</dbReference>
<evidence type="ECO:0000256" key="1">
    <source>
        <dbReference type="ARBA" id="ARBA00004141"/>
    </source>
</evidence>
<dbReference type="InterPro" id="IPR051533">
    <property type="entry name" value="WaaL-like"/>
</dbReference>
<evidence type="ECO:0000256" key="3">
    <source>
        <dbReference type="ARBA" id="ARBA00022989"/>
    </source>
</evidence>
<evidence type="ECO:0000256" key="4">
    <source>
        <dbReference type="ARBA" id="ARBA00023136"/>
    </source>
</evidence>
<feature type="transmembrane region" description="Helical" evidence="5">
    <location>
        <begin position="334"/>
        <end position="356"/>
    </location>
</feature>
<feature type="transmembrane region" description="Helical" evidence="5">
    <location>
        <begin position="72"/>
        <end position="90"/>
    </location>
</feature>
<reference evidence="7" key="1">
    <citation type="journal article" date="2014" name="Int. J. Syst. Evol. Microbiol.">
        <title>Complete genome sequence of Corynebacterium casei LMG S-19264T (=DSM 44701T), isolated from a smear-ripened cheese.</title>
        <authorList>
            <consortium name="US DOE Joint Genome Institute (JGI-PGF)"/>
            <person name="Walter F."/>
            <person name="Albersmeier A."/>
            <person name="Kalinowski J."/>
            <person name="Ruckert C."/>
        </authorList>
    </citation>
    <scope>NUCLEOTIDE SEQUENCE</scope>
    <source>
        <strain evidence="7">CGMCC 1.12426</strain>
    </source>
</reference>
<dbReference type="Proteomes" id="UP000605148">
    <property type="component" value="Unassembled WGS sequence"/>
</dbReference>
<dbReference type="AlphaFoldDB" id="A0A916TMD7"/>
<dbReference type="RefSeq" id="WP_150497135.1">
    <property type="nucleotide sequence ID" value="NZ_BMFA01000008.1"/>
</dbReference>
<reference evidence="7" key="2">
    <citation type="submission" date="2020-09" db="EMBL/GenBank/DDBJ databases">
        <authorList>
            <person name="Sun Q."/>
            <person name="Zhou Y."/>
        </authorList>
    </citation>
    <scope>NUCLEOTIDE SEQUENCE</scope>
    <source>
        <strain evidence="7">CGMCC 1.12426</strain>
    </source>
</reference>
<comment type="caution">
    <text evidence="7">The sequence shown here is derived from an EMBL/GenBank/DDBJ whole genome shotgun (WGS) entry which is preliminary data.</text>
</comment>
<name>A0A916TMD7_9HYPH</name>
<dbReference type="PANTHER" id="PTHR37422:SF21">
    <property type="entry name" value="EXOQ-LIKE PROTEIN"/>
    <property type="match status" value="1"/>
</dbReference>
<feature type="transmembrane region" description="Helical" evidence="5">
    <location>
        <begin position="195"/>
        <end position="211"/>
    </location>
</feature>
<evidence type="ECO:0000256" key="2">
    <source>
        <dbReference type="ARBA" id="ARBA00022692"/>
    </source>
</evidence>
<feature type="transmembrane region" description="Helical" evidence="5">
    <location>
        <begin position="243"/>
        <end position="266"/>
    </location>
</feature>
<feature type="transmembrane region" description="Helical" evidence="5">
    <location>
        <begin position="96"/>
        <end position="118"/>
    </location>
</feature>
<feature type="domain" description="O-antigen ligase-related" evidence="6">
    <location>
        <begin position="200"/>
        <end position="341"/>
    </location>
</feature>
<dbReference type="OrthoDB" id="9796592at2"/>
<keyword evidence="4 5" id="KW-0472">Membrane</keyword>
<comment type="subcellular location">
    <subcellularLocation>
        <location evidence="1">Membrane</location>
        <topology evidence="1">Multi-pass membrane protein</topology>
    </subcellularLocation>
</comment>
<proteinExistence type="predicted"/>
<organism evidence="7 8">
    <name type="scientific">Roseibium aquae</name>
    <dbReference type="NCBI Taxonomy" id="1323746"/>
    <lineage>
        <taxon>Bacteria</taxon>
        <taxon>Pseudomonadati</taxon>
        <taxon>Pseudomonadota</taxon>
        <taxon>Alphaproteobacteria</taxon>
        <taxon>Hyphomicrobiales</taxon>
        <taxon>Stappiaceae</taxon>
        <taxon>Roseibium</taxon>
    </lineage>
</organism>
<keyword evidence="3 5" id="KW-1133">Transmembrane helix</keyword>
<evidence type="ECO:0000259" key="6">
    <source>
        <dbReference type="Pfam" id="PF04932"/>
    </source>
</evidence>
<dbReference type="InterPro" id="IPR007016">
    <property type="entry name" value="O-antigen_ligase-rel_domated"/>
</dbReference>
<keyword evidence="8" id="KW-1185">Reference proteome</keyword>
<gene>
    <name evidence="7" type="ORF">GCM10011316_28800</name>
</gene>
<sequence>MTLTAGHCGQAAPAPPQPLIPARQIGNGALWLAVFLSGFVIREPAPYEVYMLGLLAVWMACGLKLRREFAPLIIALLLYIAGGLASTPMTPDIGDAVFYIAITAFLALTAIFYAAVIAEDPDRCRIIRKAYITSAVLVSSIGIAGYFELFPGAGYFTLYDRARGTFQDPNVFGPFLVLPALFLVQDILRAPLRRTLPGLLALILIVGGIFLSFSRGAWGGLALSGLILYLITLIHVRSPLARLRLIGLGALGCLGVIGLLGVALSFDTVFDMFQQRARLVQEYDAARLGRFARHALGFEMVLEKPFGIGPQQFNTYFPEDEHNVYLKAFTTHGWLGGVTYLILAVWTLLAMVPLLFQNRPWTPFLHCIFAAFAAHMILGAVIDTDRWRHMWMLFGLAWGLIAASRLDGAPLGQFPVHLRRHAPV</sequence>